<comment type="caution">
    <text evidence="1">The sequence shown here is derived from an EMBL/GenBank/DDBJ whole genome shotgun (WGS) entry which is preliminary data.</text>
</comment>
<dbReference type="PANTHER" id="PTHR35558">
    <property type="entry name" value="SGNH_HYDRO DOMAIN-CONTAINING PROTEIN"/>
    <property type="match status" value="1"/>
</dbReference>
<accession>A0A9D4HJM5</accession>
<keyword evidence="2" id="KW-1185">Reference proteome</keyword>
<sequence>MASLLESQPMEQVHGLNLSQFGKLVIKPLEPSKSINTIEAWSDAFLEYASIFLIAHPHRTQELLKYMSTIRTAARRHVGLG</sequence>
<evidence type="ECO:0000313" key="2">
    <source>
        <dbReference type="Proteomes" id="UP000828390"/>
    </source>
</evidence>
<evidence type="ECO:0000313" key="1">
    <source>
        <dbReference type="EMBL" id="KAH3719076.1"/>
    </source>
</evidence>
<protein>
    <submittedName>
        <fullName evidence="1">Uncharacterized protein</fullName>
    </submittedName>
</protein>
<name>A0A9D4HJM5_DREPO</name>
<proteinExistence type="predicted"/>
<dbReference type="AlphaFoldDB" id="A0A9D4HJM5"/>
<dbReference type="Proteomes" id="UP000828390">
    <property type="component" value="Unassembled WGS sequence"/>
</dbReference>
<gene>
    <name evidence="1" type="ORF">DPMN_061905</name>
</gene>
<dbReference type="PANTHER" id="PTHR35558:SF1">
    <property type="entry name" value="ENDONUCLEASE_EXONUCLEASE_PHOSPHATASE DOMAIN-CONTAINING PROTEIN"/>
    <property type="match status" value="1"/>
</dbReference>
<reference evidence="1" key="2">
    <citation type="submission" date="2020-11" db="EMBL/GenBank/DDBJ databases">
        <authorList>
            <person name="McCartney M.A."/>
            <person name="Auch B."/>
            <person name="Kono T."/>
            <person name="Mallez S."/>
            <person name="Becker A."/>
            <person name="Gohl D.M."/>
            <person name="Silverstein K.A.T."/>
            <person name="Koren S."/>
            <person name="Bechman K.B."/>
            <person name="Herman A."/>
            <person name="Abrahante J.E."/>
            <person name="Garbe J."/>
        </authorList>
    </citation>
    <scope>NUCLEOTIDE SEQUENCE</scope>
    <source>
        <strain evidence="1">Duluth1</strain>
        <tissue evidence="1">Whole animal</tissue>
    </source>
</reference>
<organism evidence="1 2">
    <name type="scientific">Dreissena polymorpha</name>
    <name type="common">Zebra mussel</name>
    <name type="synonym">Mytilus polymorpha</name>
    <dbReference type="NCBI Taxonomy" id="45954"/>
    <lineage>
        <taxon>Eukaryota</taxon>
        <taxon>Metazoa</taxon>
        <taxon>Spiralia</taxon>
        <taxon>Lophotrochozoa</taxon>
        <taxon>Mollusca</taxon>
        <taxon>Bivalvia</taxon>
        <taxon>Autobranchia</taxon>
        <taxon>Heteroconchia</taxon>
        <taxon>Euheterodonta</taxon>
        <taxon>Imparidentia</taxon>
        <taxon>Neoheterodontei</taxon>
        <taxon>Myida</taxon>
        <taxon>Dreissenoidea</taxon>
        <taxon>Dreissenidae</taxon>
        <taxon>Dreissena</taxon>
    </lineage>
</organism>
<reference evidence="1" key="1">
    <citation type="journal article" date="2019" name="bioRxiv">
        <title>The Genome of the Zebra Mussel, Dreissena polymorpha: A Resource for Invasive Species Research.</title>
        <authorList>
            <person name="McCartney M.A."/>
            <person name="Auch B."/>
            <person name="Kono T."/>
            <person name="Mallez S."/>
            <person name="Zhang Y."/>
            <person name="Obille A."/>
            <person name="Becker A."/>
            <person name="Abrahante J.E."/>
            <person name="Garbe J."/>
            <person name="Badalamenti J.P."/>
            <person name="Herman A."/>
            <person name="Mangelson H."/>
            <person name="Liachko I."/>
            <person name="Sullivan S."/>
            <person name="Sone E.D."/>
            <person name="Koren S."/>
            <person name="Silverstein K.A.T."/>
            <person name="Beckman K.B."/>
            <person name="Gohl D.M."/>
        </authorList>
    </citation>
    <scope>NUCLEOTIDE SEQUENCE</scope>
    <source>
        <strain evidence="1">Duluth1</strain>
        <tissue evidence="1">Whole animal</tissue>
    </source>
</reference>
<dbReference type="EMBL" id="JAIWYP010000013">
    <property type="protein sequence ID" value="KAH3719076.1"/>
    <property type="molecule type" value="Genomic_DNA"/>
</dbReference>